<dbReference type="GO" id="GO:0008168">
    <property type="term" value="F:methyltransferase activity"/>
    <property type="evidence" value="ECO:0007669"/>
    <property type="project" value="UniProtKB-KW"/>
</dbReference>
<evidence type="ECO:0000313" key="2">
    <source>
        <dbReference type="EMBL" id="MBU8544564.1"/>
    </source>
</evidence>
<comment type="caution">
    <text evidence="2">The sequence shown here is derived from an EMBL/GenBank/DDBJ whole genome shotgun (WGS) entry which is preliminary data.</text>
</comment>
<evidence type="ECO:0000313" key="3">
    <source>
        <dbReference type="Proteomes" id="UP000689967"/>
    </source>
</evidence>
<reference evidence="2 3" key="1">
    <citation type="submission" date="2021-01" db="EMBL/GenBank/DDBJ databases">
        <title>Roseomonas sp. nov, a bacterium isolated from an oil production mixture in Yumen Oilfield.</title>
        <authorList>
            <person name="Wu D."/>
        </authorList>
    </citation>
    <scope>NUCLEOTIDE SEQUENCE [LARGE SCALE GENOMIC DNA]</scope>
    <source>
        <strain evidence="2 3">ROY-5-3</strain>
    </source>
</reference>
<gene>
    <name evidence="2" type="ORF">JJQ90_12660</name>
</gene>
<name>A0ABS6H789_9PROT</name>
<keyword evidence="2" id="KW-0489">Methyltransferase</keyword>
<dbReference type="RefSeq" id="WP_216875885.1">
    <property type="nucleotide sequence ID" value="NZ_JAERQM010000003.1"/>
</dbReference>
<dbReference type="InterPro" id="IPR006342">
    <property type="entry name" value="FkbM_mtfrase"/>
</dbReference>
<dbReference type="Proteomes" id="UP000689967">
    <property type="component" value="Unassembled WGS sequence"/>
</dbReference>
<dbReference type="EMBL" id="JAERQM010000003">
    <property type="protein sequence ID" value="MBU8544564.1"/>
    <property type="molecule type" value="Genomic_DNA"/>
</dbReference>
<dbReference type="PANTHER" id="PTHR34203">
    <property type="entry name" value="METHYLTRANSFERASE, FKBM FAMILY PROTEIN"/>
    <property type="match status" value="1"/>
</dbReference>
<feature type="domain" description="Methyltransferase FkbM" evidence="1">
    <location>
        <begin position="79"/>
        <end position="238"/>
    </location>
</feature>
<proteinExistence type="predicted"/>
<sequence>MFRRIFPPRKVPVRAVPAQRDTYCFLGNRAVALTHSGLKIFLDVRDIGMTPHIALSGEWERHVERLLRRLLTPGAQVVEVGASMGYHTLAMAQAVGPGGHVHSFEANPRVLALLRDSVAVNGFNGRVTVHEAAAVAEPGPIAFAVHPSHIGSGHVALAENVAGYPERFEARGVRIDDVLHEMPEAHLMRLDCEGSEPQALRGAEALIRRSPDLILVTEWDTHMMGAREDVGAFEAWLHGLGLTHVQEITGRGLRPVAAGGLVGLTHADLLFSRRPVG</sequence>
<organism evidence="2 3">
    <name type="scientific">Falsiroseomonas oleicola</name>
    <dbReference type="NCBI Taxonomy" id="2801474"/>
    <lineage>
        <taxon>Bacteria</taxon>
        <taxon>Pseudomonadati</taxon>
        <taxon>Pseudomonadota</taxon>
        <taxon>Alphaproteobacteria</taxon>
        <taxon>Acetobacterales</taxon>
        <taxon>Roseomonadaceae</taxon>
        <taxon>Falsiroseomonas</taxon>
    </lineage>
</organism>
<dbReference type="NCBIfam" id="TIGR01444">
    <property type="entry name" value="fkbM_fam"/>
    <property type="match status" value="1"/>
</dbReference>
<dbReference type="Pfam" id="PF05050">
    <property type="entry name" value="Methyltransf_21"/>
    <property type="match status" value="1"/>
</dbReference>
<protein>
    <submittedName>
        <fullName evidence="2">FkbM family methyltransferase</fullName>
    </submittedName>
</protein>
<dbReference type="CDD" id="cd02440">
    <property type="entry name" value="AdoMet_MTases"/>
    <property type="match status" value="1"/>
</dbReference>
<dbReference type="PANTHER" id="PTHR34203:SF13">
    <property type="entry name" value="EXPRESSED PROTEIN"/>
    <property type="match status" value="1"/>
</dbReference>
<keyword evidence="3" id="KW-1185">Reference proteome</keyword>
<dbReference type="InterPro" id="IPR052514">
    <property type="entry name" value="SAM-dependent_MTase"/>
</dbReference>
<dbReference type="GO" id="GO:0032259">
    <property type="term" value="P:methylation"/>
    <property type="evidence" value="ECO:0007669"/>
    <property type="project" value="UniProtKB-KW"/>
</dbReference>
<accession>A0ABS6H789</accession>
<keyword evidence="2" id="KW-0808">Transferase</keyword>
<evidence type="ECO:0000259" key="1">
    <source>
        <dbReference type="Pfam" id="PF05050"/>
    </source>
</evidence>